<dbReference type="SFLD" id="SFLDF00027">
    <property type="entry name" value="p-type_atpase"/>
    <property type="match status" value="1"/>
</dbReference>
<dbReference type="InterPro" id="IPR044492">
    <property type="entry name" value="P_typ_ATPase_HD_dom"/>
</dbReference>
<evidence type="ECO:0000256" key="6">
    <source>
        <dbReference type="ARBA" id="ARBA00023136"/>
    </source>
</evidence>
<evidence type="ECO:0000313" key="11">
    <source>
        <dbReference type="Proteomes" id="UP000029227"/>
    </source>
</evidence>
<keyword evidence="4" id="KW-1278">Translocase</keyword>
<dbReference type="eggNOG" id="COG2217">
    <property type="taxonomic scope" value="Bacteria"/>
</dbReference>
<dbReference type="SUPFAM" id="SSF56784">
    <property type="entry name" value="HAD-like"/>
    <property type="match status" value="1"/>
</dbReference>
<keyword evidence="6 9" id="KW-0472">Membrane</keyword>
<dbReference type="InterPro" id="IPR051014">
    <property type="entry name" value="Cation_Transport_ATPase_IB"/>
</dbReference>
<comment type="caution">
    <text evidence="10">The sequence shown here is derived from an EMBL/GenBank/DDBJ whole genome shotgun (WGS) entry which is preliminary data.</text>
</comment>
<evidence type="ECO:0000256" key="2">
    <source>
        <dbReference type="ARBA" id="ARBA00006024"/>
    </source>
</evidence>
<dbReference type="AlphaFoldDB" id="A0A090QPX6"/>
<evidence type="ECO:0000256" key="4">
    <source>
        <dbReference type="ARBA" id="ARBA00022967"/>
    </source>
</evidence>
<dbReference type="GO" id="GO:0016463">
    <property type="term" value="F:P-type zinc transporter activity"/>
    <property type="evidence" value="ECO:0007669"/>
    <property type="project" value="UniProtKB-EC"/>
</dbReference>
<dbReference type="Proteomes" id="UP000029227">
    <property type="component" value="Unassembled WGS sequence"/>
</dbReference>
<dbReference type="SFLD" id="SFLDS00003">
    <property type="entry name" value="Haloacid_Dehalogenase"/>
    <property type="match status" value="1"/>
</dbReference>
<dbReference type="InterPro" id="IPR023299">
    <property type="entry name" value="ATPase_P-typ_cyto_dom_N"/>
</dbReference>
<evidence type="ECO:0000256" key="5">
    <source>
        <dbReference type="ARBA" id="ARBA00022989"/>
    </source>
</evidence>
<organism evidence="10 11">
    <name type="scientific">Photobacterium aphoticum</name>
    <dbReference type="NCBI Taxonomy" id="754436"/>
    <lineage>
        <taxon>Bacteria</taxon>
        <taxon>Pseudomonadati</taxon>
        <taxon>Pseudomonadota</taxon>
        <taxon>Gammaproteobacteria</taxon>
        <taxon>Vibrionales</taxon>
        <taxon>Vibrionaceae</taxon>
        <taxon>Photobacterium</taxon>
    </lineage>
</organism>
<dbReference type="PANTHER" id="PTHR48085:SF5">
    <property type="entry name" value="CADMIUM_ZINC-TRANSPORTING ATPASE HMA4-RELATED"/>
    <property type="match status" value="1"/>
</dbReference>
<evidence type="ECO:0000256" key="9">
    <source>
        <dbReference type="SAM" id="Phobius"/>
    </source>
</evidence>
<keyword evidence="3 9" id="KW-0812">Transmembrane</keyword>
<evidence type="ECO:0000313" key="10">
    <source>
        <dbReference type="EMBL" id="GAL04956.1"/>
    </source>
</evidence>
<dbReference type="PROSITE" id="PS00154">
    <property type="entry name" value="ATPASE_E1_E2"/>
    <property type="match status" value="1"/>
</dbReference>
<dbReference type="Pfam" id="PF00702">
    <property type="entry name" value="Hydrolase"/>
    <property type="match status" value="1"/>
</dbReference>
<dbReference type="PRINTS" id="PR00120">
    <property type="entry name" value="HATPASE"/>
</dbReference>
<keyword evidence="5 9" id="KW-1133">Transmembrane helix</keyword>
<dbReference type="GO" id="GO:0015086">
    <property type="term" value="F:cadmium ion transmembrane transporter activity"/>
    <property type="evidence" value="ECO:0007669"/>
    <property type="project" value="TreeGrafter"/>
</dbReference>
<dbReference type="Gene3D" id="3.40.1110.10">
    <property type="entry name" value="Calcium-transporting ATPase, cytoplasmic domain N"/>
    <property type="match status" value="1"/>
</dbReference>
<dbReference type="GO" id="GO:0016020">
    <property type="term" value="C:membrane"/>
    <property type="evidence" value="ECO:0007669"/>
    <property type="project" value="UniProtKB-SubCell"/>
</dbReference>
<evidence type="ECO:0000256" key="3">
    <source>
        <dbReference type="ARBA" id="ARBA00022692"/>
    </source>
</evidence>
<dbReference type="InterPro" id="IPR023214">
    <property type="entry name" value="HAD_sf"/>
</dbReference>
<dbReference type="NCBIfam" id="TIGR01494">
    <property type="entry name" value="ATPase_P-type"/>
    <property type="match status" value="1"/>
</dbReference>
<dbReference type="PANTHER" id="PTHR48085">
    <property type="entry name" value="CADMIUM/ZINC-TRANSPORTING ATPASE HMA2-RELATED"/>
    <property type="match status" value="1"/>
</dbReference>
<evidence type="ECO:0000256" key="7">
    <source>
        <dbReference type="ARBA" id="ARBA00039097"/>
    </source>
</evidence>
<protein>
    <recommendedName>
        <fullName evidence="7">P-type Zn(2+) transporter</fullName>
        <ecNumber evidence="7">7.2.2.12</ecNumber>
    </recommendedName>
</protein>
<dbReference type="InterPro" id="IPR001757">
    <property type="entry name" value="P_typ_ATPase"/>
</dbReference>
<dbReference type="PROSITE" id="PS01229">
    <property type="entry name" value="COF_2"/>
    <property type="match status" value="1"/>
</dbReference>
<comment type="catalytic activity">
    <reaction evidence="8">
        <text>Zn(2+)(in) + ATP + H2O = Zn(2+)(out) + ADP + phosphate + H(+)</text>
        <dbReference type="Rhea" id="RHEA:20621"/>
        <dbReference type="ChEBI" id="CHEBI:15377"/>
        <dbReference type="ChEBI" id="CHEBI:15378"/>
        <dbReference type="ChEBI" id="CHEBI:29105"/>
        <dbReference type="ChEBI" id="CHEBI:30616"/>
        <dbReference type="ChEBI" id="CHEBI:43474"/>
        <dbReference type="ChEBI" id="CHEBI:456216"/>
        <dbReference type="EC" id="7.2.2.12"/>
    </reaction>
</comment>
<feature type="transmembrane region" description="Helical" evidence="9">
    <location>
        <begin position="258"/>
        <end position="283"/>
    </location>
</feature>
<dbReference type="GO" id="GO:0005524">
    <property type="term" value="F:ATP binding"/>
    <property type="evidence" value="ECO:0007669"/>
    <property type="project" value="InterPro"/>
</dbReference>
<dbReference type="STRING" id="754436.JCM19237_4322"/>
<dbReference type="EC" id="7.2.2.12" evidence="7"/>
<dbReference type="EMBL" id="BBMN01000005">
    <property type="protein sequence ID" value="GAL04956.1"/>
    <property type="molecule type" value="Genomic_DNA"/>
</dbReference>
<evidence type="ECO:0000256" key="8">
    <source>
        <dbReference type="ARBA" id="ARBA00047308"/>
    </source>
</evidence>
<comment type="subcellular location">
    <subcellularLocation>
        <location evidence="1">Membrane</location>
    </subcellularLocation>
</comment>
<keyword evidence="10" id="KW-0378">Hydrolase</keyword>
<accession>A0A090QPX6</accession>
<dbReference type="InterPro" id="IPR036412">
    <property type="entry name" value="HAD-like_sf"/>
</dbReference>
<gene>
    <name evidence="10" type="ORF">JCM19237_4322</name>
</gene>
<comment type="similarity">
    <text evidence="2">Belongs to the cation transport ATPase (P-type) (TC 3.A.3) family. Type IB subfamily.</text>
</comment>
<dbReference type="SFLD" id="SFLDG00002">
    <property type="entry name" value="C1.7:_P-type_atpase_like"/>
    <property type="match status" value="1"/>
</dbReference>
<name>A0A090QPX6_9GAMM</name>
<dbReference type="InterPro" id="IPR018303">
    <property type="entry name" value="ATPase_P-typ_P_site"/>
</dbReference>
<dbReference type="GO" id="GO:0016887">
    <property type="term" value="F:ATP hydrolysis activity"/>
    <property type="evidence" value="ECO:0007669"/>
    <property type="project" value="InterPro"/>
</dbReference>
<dbReference type="PRINTS" id="PR00119">
    <property type="entry name" value="CATATPASE"/>
</dbReference>
<reference evidence="10 11" key="1">
    <citation type="journal article" date="2014" name="Genome Announc.">
        <title>Draft Genome Sequences of Two Vibrionaceae Species, Vibrio ponticus C121 and Photobacterium aphoticum C119, Isolated as Coral Reef Microbiota.</title>
        <authorList>
            <person name="Al-saari N."/>
            <person name="Meirelles P.M."/>
            <person name="Mino S."/>
            <person name="Suda W."/>
            <person name="Oshima K."/>
            <person name="Hattori M."/>
            <person name="Ohkuma M."/>
            <person name="Thompson F.L."/>
            <person name="Gomez-Gil B."/>
            <person name="Sawabe T."/>
            <person name="Sawabe T."/>
        </authorList>
    </citation>
    <scope>NUCLEOTIDE SEQUENCE [LARGE SCALE GENOMIC DNA]</scope>
    <source>
        <strain evidence="10 11">JCM 19237</strain>
    </source>
</reference>
<evidence type="ECO:0000256" key="1">
    <source>
        <dbReference type="ARBA" id="ARBA00004370"/>
    </source>
</evidence>
<sequence>MAFDKTGTLTEGKPVMTDLVSWDGDDDRLLQQAAAVEMGSAHPLAQAVVNAAQQRGLSVTEAMDRQALAGRGIQGVIDGDTVMLVAADRLPEGIALTDAQSAQAFDLEGEGKTLVVALRNAQPVGLIAWRDNLRPDSAKAVKALQAMGIHTVMLTGDNPRAAAAIAGEIGIDFKAGLLPEDKVKQVELANQTRNVAMVGDGINDAPAMKTASIGIAMGGGTDVALETADAALTHNRVAELPMMIALSKATLNNIRQNVALALGLKGLFLVTTLLGMTGLWVAVMADSGATALVTLNALRLLKFKYDE</sequence>
<dbReference type="Gene3D" id="3.40.50.1000">
    <property type="entry name" value="HAD superfamily/HAD-like"/>
    <property type="match status" value="1"/>
</dbReference>
<proteinExistence type="inferred from homology"/>